<evidence type="ECO:0000259" key="3">
    <source>
        <dbReference type="Pfam" id="PF14159"/>
    </source>
</evidence>
<keyword evidence="5" id="KW-1185">Reference proteome</keyword>
<dbReference type="PANTHER" id="PTHR33222:SF4">
    <property type="entry name" value="PROTEIN CURVATURE THYLAKOID 1A, CHLOROPLASTIC"/>
    <property type="match status" value="1"/>
</dbReference>
<evidence type="ECO:0000256" key="2">
    <source>
        <dbReference type="SAM" id="Phobius"/>
    </source>
</evidence>
<dbReference type="PANTHER" id="PTHR33222">
    <property type="match status" value="1"/>
</dbReference>
<name>A0ABR9VT07_9SYNC</name>
<feature type="domain" description="Cyanobacterial aminoacyl-tRNA synthetase CAAD" evidence="3">
    <location>
        <begin position="66"/>
        <end position="148"/>
    </location>
</feature>
<dbReference type="InterPro" id="IPR025564">
    <property type="entry name" value="CAAD_dom"/>
</dbReference>
<proteinExistence type="predicted"/>
<evidence type="ECO:0000256" key="1">
    <source>
        <dbReference type="ARBA" id="ARBA00004141"/>
    </source>
</evidence>
<feature type="transmembrane region" description="Helical" evidence="2">
    <location>
        <begin position="77"/>
        <end position="97"/>
    </location>
</feature>
<organism evidence="4 5">
    <name type="scientific">Synechocystis salina LEGE 00031</name>
    <dbReference type="NCBI Taxonomy" id="1828736"/>
    <lineage>
        <taxon>Bacteria</taxon>
        <taxon>Bacillati</taxon>
        <taxon>Cyanobacteriota</taxon>
        <taxon>Cyanophyceae</taxon>
        <taxon>Synechococcales</taxon>
        <taxon>Merismopediaceae</taxon>
        <taxon>Synechocystis</taxon>
    </lineage>
</organism>
<dbReference type="InterPro" id="IPR033344">
    <property type="entry name" value="CURT1"/>
</dbReference>
<keyword evidence="2" id="KW-0472">Membrane</keyword>
<keyword evidence="2" id="KW-0812">Transmembrane</keyword>
<protein>
    <submittedName>
        <fullName evidence="4">CAAD domain-containing protein</fullName>
    </submittedName>
</protein>
<dbReference type="Proteomes" id="UP000658720">
    <property type="component" value="Unassembled WGS sequence"/>
</dbReference>
<feature type="transmembrane region" description="Helical" evidence="2">
    <location>
        <begin position="103"/>
        <end position="123"/>
    </location>
</feature>
<comment type="caution">
    <text evidence="4">The sequence shown here is derived from an EMBL/GenBank/DDBJ whole genome shotgun (WGS) entry which is preliminary data.</text>
</comment>
<comment type="subcellular location">
    <subcellularLocation>
        <location evidence="1">Membrane</location>
        <topology evidence="1">Multi-pass membrane protein</topology>
    </subcellularLocation>
</comment>
<sequence>MGRKHSIRIIKDWLKMEEQKTATAGVKTDVGPITTPNPKNSPITDQAWQEWLQPVWEVLGKIPEMTGEFFEDNKQPLISLGIILLGIISVKILIAVLDAINDIPLLAPTLQLIGMGYTAWFIWRYLWKAEKRQELASEFGALKEQIFGG</sequence>
<dbReference type="EMBL" id="JADEVV010000012">
    <property type="protein sequence ID" value="MBE9253371.1"/>
    <property type="molecule type" value="Genomic_DNA"/>
</dbReference>
<gene>
    <name evidence="4" type="ORF">IQ217_05725</name>
</gene>
<evidence type="ECO:0000313" key="5">
    <source>
        <dbReference type="Proteomes" id="UP000658720"/>
    </source>
</evidence>
<evidence type="ECO:0000313" key="4">
    <source>
        <dbReference type="EMBL" id="MBE9253371.1"/>
    </source>
</evidence>
<keyword evidence="2" id="KW-1133">Transmembrane helix</keyword>
<accession>A0ABR9VT07</accession>
<dbReference type="Pfam" id="PF14159">
    <property type="entry name" value="CAAD"/>
    <property type="match status" value="1"/>
</dbReference>
<reference evidence="4 5" key="1">
    <citation type="submission" date="2020-10" db="EMBL/GenBank/DDBJ databases">
        <authorList>
            <person name="Castelo-Branco R."/>
            <person name="Eusebio N."/>
            <person name="Adriana R."/>
            <person name="Vieira A."/>
            <person name="Brugerolle De Fraissinette N."/>
            <person name="Rezende De Castro R."/>
            <person name="Schneider M.P."/>
            <person name="Vasconcelos V."/>
            <person name="Leao P.N."/>
        </authorList>
    </citation>
    <scope>NUCLEOTIDE SEQUENCE [LARGE SCALE GENOMIC DNA]</scope>
    <source>
        <strain evidence="4 5">LEGE 00031</strain>
    </source>
</reference>